<dbReference type="RefSeq" id="WP_349276574.1">
    <property type="nucleotide sequence ID" value="NZ_CP157675.1"/>
</dbReference>
<accession>A0AAU7LLT3</accession>
<evidence type="ECO:0000313" key="1">
    <source>
        <dbReference type="EMBL" id="XBP68582.1"/>
    </source>
</evidence>
<sequence>MFAKLKTLLRTTQARTLETLWSAIGSLLDRFAPDECERYIRHCGYCQSG</sequence>
<evidence type="ECO:0008006" key="2">
    <source>
        <dbReference type="Google" id="ProtNLM"/>
    </source>
</evidence>
<gene>
    <name evidence="1" type="ORF">ABLV49_11670</name>
</gene>
<proteinExistence type="predicted"/>
<dbReference type="AlphaFoldDB" id="A0AAU7LLT3"/>
<dbReference type="EMBL" id="CP157675">
    <property type="protein sequence ID" value="XBP68582.1"/>
    <property type="molecule type" value="Genomic_DNA"/>
</dbReference>
<name>A0AAU7LLT3_9BURK</name>
<organism evidence="1">
    <name type="scientific">Polaromonas hydrogenivorans</name>
    <dbReference type="NCBI Taxonomy" id="335476"/>
    <lineage>
        <taxon>Bacteria</taxon>
        <taxon>Pseudomonadati</taxon>
        <taxon>Pseudomonadota</taxon>
        <taxon>Betaproteobacteria</taxon>
        <taxon>Burkholderiales</taxon>
        <taxon>Comamonadaceae</taxon>
        <taxon>Polaromonas</taxon>
    </lineage>
</organism>
<protein>
    <recommendedName>
        <fullName evidence="2">Transposase</fullName>
    </recommendedName>
</protein>
<reference evidence="1" key="1">
    <citation type="submission" date="2024-05" db="EMBL/GenBank/DDBJ databases">
        <authorList>
            <person name="Bunk B."/>
            <person name="Swiderski J."/>
            <person name="Sproer C."/>
            <person name="Thiel V."/>
        </authorList>
    </citation>
    <scope>NUCLEOTIDE SEQUENCE</scope>
    <source>
        <strain evidence="1">DSM 17735</strain>
    </source>
</reference>